<gene>
    <name evidence="6" type="ORF">GCM10011575_39140</name>
</gene>
<dbReference type="InterPro" id="IPR050109">
    <property type="entry name" value="HTH-type_TetR-like_transc_reg"/>
</dbReference>
<dbReference type="Pfam" id="PF00440">
    <property type="entry name" value="TetR_N"/>
    <property type="match status" value="1"/>
</dbReference>
<evidence type="ECO:0000313" key="6">
    <source>
        <dbReference type="EMBL" id="GGL77078.1"/>
    </source>
</evidence>
<dbReference type="InterPro" id="IPR001647">
    <property type="entry name" value="HTH_TetR"/>
</dbReference>
<evidence type="ECO:0000259" key="4">
    <source>
        <dbReference type="Pfam" id="PF00440"/>
    </source>
</evidence>
<evidence type="ECO:0000256" key="3">
    <source>
        <dbReference type="ARBA" id="ARBA00023163"/>
    </source>
</evidence>
<keyword evidence="2" id="KW-0238">DNA-binding</keyword>
<evidence type="ECO:0000256" key="1">
    <source>
        <dbReference type="ARBA" id="ARBA00023015"/>
    </source>
</evidence>
<reference evidence="6" key="1">
    <citation type="journal article" date="2014" name="Int. J. Syst. Evol. Microbiol.">
        <title>Complete genome sequence of Corynebacterium casei LMG S-19264T (=DSM 44701T), isolated from a smear-ripened cheese.</title>
        <authorList>
            <consortium name="US DOE Joint Genome Institute (JGI-PGF)"/>
            <person name="Walter F."/>
            <person name="Albersmeier A."/>
            <person name="Kalinowski J."/>
            <person name="Ruckert C."/>
        </authorList>
    </citation>
    <scope>NUCLEOTIDE SEQUENCE</scope>
    <source>
        <strain evidence="6">CGMCC 4.7306</strain>
    </source>
</reference>
<dbReference type="InterPro" id="IPR036271">
    <property type="entry name" value="Tet_transcr_reg_TetR-rel_C_sf"/>
</dbReference>
<dbReference type="GO" id="GO:0003700">
    <property type="term" value="F:DNA-binding transcription factor activity"/>
    <property type="evidence" value="ECO:0007669"/>
    <property type="project" value="TreeGrafter"/>
</dbReference>
<feature type="domain" description="HTH-type transcriptional regulator MT1864/Rv1816-like C-terminal" evidence="5">
    <location>
        <begin position="91"/>
        <end position="188"/>
    </location>
</feature>
<reference evidence="6" key="2">
    <citation type="submission" date="2020-09" db="EMBL/GenBank/DDBJ databases">
        <authorList>
            <person name="Sun Q."/>
            <person name="Zhou Y."/>
        </authorList>
    </citation>
    <scope>NUCLEOTIDE SEQUENCE</scope>
    <source>
        <strain evidence="6">CGMCC 4.7306</strain>
    </source>
</reference>
<name>A0A917SEP9_9ACTN</name>
<dbReference type="Gene3D" id="1.10.357.10">
    <property type="entry name" value="Tetracycline Repressor, domain 2"/>
    <property type="match status" value="1"/>
</dbReference>
<sequence length="200" mass="21648">MAISDRRARERTEREQRILRVAREVAERDGWEAVTTRRLSEAIEYSQPVLYSHFPDGKAGIAAALALVGARELGAAIRDRRGTARAPRTLLLRLAEAYLGFAEANPELYRIMFTAPTTLVFADPGSPAPLRDAFAAVQESVTPAAGPDDPGILAEVVWSALHGLAMLGRAGRLSGPNHDARVRLVVDRFSGPDRARSPAG</sequence>
<accession>A0A917SEP9</accession>
<dbReference type="PANTHER" id="PTHR30055">
    <property type="entry name" value="HTH-TYPE TRANSCRIPTIONAL REGULATOR RUTR"/>
    <property type="match status" value="1"/>
</dbReference>
<dbReference type="EMBL" id="BMMZ01000012">
    <property type="protein sequence ID" value="GGL77078.1"/>
    <property type="molecule type" value="Genomic_DNA"/>
</dbReference>
<protein>
    <submittedName>
        <fullName evidence="6">TetR family transcriptional regulator</fullName>
    </submittedName>
</protein>
<keyword evidence="7" id="KW-1185">Reference proteome</keyword>
<organism evidence="6 7">
    <name type="scientific">Microlunatus endophyticus</name>
    <dbReference type="NCBI Taxonomy" id="1716077"/>
    <lineage>
        <taxon>Bacteria</taxon>
        <taxon>Bacillati</taxon>
        <taxon>Actinomycetota</taxon>
        <taxon>Actinomycetes</taxon>
        <taxon>Propionibacteriales</taxon>
        <taxon>Propionibacteriaceae</taxon>
        <taxon>Microlunatus</taxon>
    </lineage>
</organism>
<keyword evidence="1" id="KW-0805">Transcription regulation</keyword>
<evidence type="ECO:0000256" key="2">
    <source>
        <dbReference type="ARBA" id="ARBA00023125"/>
    </source>
</evidence>
<dbReference type="RefSeq" id="WP_188897072.1">
    <property type="nucleotide sequence ID" value="NZ_BMMZ01000012.1"/>
</dbReference>
<dbReference type="SUPFAM" id="SSF46689">
    <property type="entry name" value="Homeodomain-like"/>
    <property type="match status" value="1"/>
</dbReference>
<dbReference type="Pfam" id="PF13305">
    <property type="entry name" value="TetR_C_33"/>
    <property type="match status" value="1"/>
</dbReference>
<feature type="domain" description="HTH tetR-type" evidence="4">
    <location>
        <begin position="18"/>
        <end position="65"/>
    </location>
</feature>
<dbReference type="GO" id="GO:0000976">
    <property type="term" value="F:transcription cis-regulatory region binding"/>
    <property type="evidence" value="ECO:0007669"/>
    <property type="project" value="TreeGrafter"/>
</dbReference>
<dbReference type="Proteomes" id="UP000613840">
    <property type="component" value="Unassembled WGS sequence"/>
</dbReference>
<dbReference type="SUPFAM" id="SSF48498">
    <property type="entry name" value="Tetracyclin repressor-like, C-terminal domain"/>
    <property type="match status" value="1"/>
</dbReference>
<evidence type="ECO:0000313" key="7">
    <source>
        <dbReference type="Proteomes" id="UP000613840"/>
    </source>
</evidence>
<dbReference type="AlphaFoldDB" id="A0A917SEP9"/>
<dbReference type="PANTHER" id="PTHR30055:SF234">
    <property type="entry name" value="HTH-TYPE TRANSCRIPTIONAL REGULATOR BETI"/>
    <property type="match status" value="1"/>
</dbReference>
<dbReference type="InterPro" id="IPR009057">
    <property type="entry name" value="Homeodomain-like_sf"/>
</dbReference>
<proteinExistence type="predicted"/>
<comment type="caution">
    <text evidence="6">The sequence shown here is derived from an EMBL/GenBank/DDBJ whole genome shotgun (WGS) entry which is preliminary data.</text>
</comment>
<dbReference type="InterPro" id="IPR025996">
    <property type="entry name" value="MT1864/Rv1816-like_C"/>
</dbReference>
<evidence type="ECO:0000259" key="5">
    <source>
        <dbReference type="Pfam" id="PF13305"/>
    </source>
</evidence>
<keyword evidence="3" id="KW-0804">Transcription</keyword>